<proteinExistence type="predicted"/>
<feature type="region of interest" description="Disordered" evidence="1">
    <location>
        <begin position="811"/>
        <end position="833"/>
    </location>
</feature>
<dbReference type="Proteomes" id="UP000033009">
    <property type="component" value="Segment"/>
</dbReference>
<evidence type="ECO:0000313" key="2">
    <source>
        <dbReference type="EMBL" id="AIX26749.1"/>
    </source>
</evidence>
<feature type="compositionally biased region" description="Polar residues" evidence="1">
    <location>
        <begin position="812"/>
        <end position="829"/>
    </location>
</feature>
<sequence length="4102" mass="443928">MPLTRLDNLISSKTGKYLYVSPDDFNATDALSNRGNSPVTPFKSIQRAFLEIARYSYLPGFQNDRFDQFSIMLMPGIHYIDNRPGLVGTTGIDVFGFNQANNEWTDNSILDISNPDNVLYKFNNTEGGAIIPRGSSLVGYDLRRTVVRPLYVPDPASVTVPRSAIFNVTGGCYFWQFTIKDGQTTAESPLYNNIDGTGEVYYDPNDFTRKTAPNYSHHKLTVFEYADTEELSLFYRKIAKGFSDYQPTIDDPGEFDFRVQENRIVGPLSDSRVIESLTLNDATTIPSIAASTSEIEVTTKVDHGYFAGQFVAISNTDIDTVLEGIFPIKSIDQNDPRKLTYEVAEVVSAIGTGIASGQTVSVDTTPALGQNAQTLAEVDSVESASPYVFNCSIRSTWGICGIWANGLKATGFKSMVIAQYTGVSLQKDDRAFIRYDEYSNTWNQASLVDAFATVPYHAKGDSYWKDEWRNFHVRASDDAFIQNVSIFAVGFADHFLMESGGDMSITNSNSNFGNTSLHAIGFKGFAFNQDKGGFLTDIIPPKQVETGSANFKRTQYYTIDIQGSIQDPNNFTKLYLGSNDITDPINRPAVTISGYRVGAKSGEKLYVKLDPAVAGGTEEFNVQLEPTGFVKYIAAPSILNPSGFSINSTYADAANLIESNRRMIQEEVFGYILEKYPRLQNISYVNPGRDPQANRYFDARNLIVNNRQEIITLTVASLSQYNPTATISSVDIGEMVDAVAEDLRDGGNYNTITLIQSYFAGDGSLSKYNGEQEDLLWAFNRARDYSKQAIANLLSVKADIYDPSGSAPDLSLKTNVPSGSVTNGKTGSQAEIDGDTTDGVTIDLANKDAKRYKTTYNLIEFNKDYILDNALAEISTYDASPFFTFPGDPAESATSRFKTAYRFIRRNKADAQAYAIGQIQTLYPTFVFPGNSTDKCYRDLGFFIDTIGMDIFLGGNDWTRKFIEKYFDNAGNWVVGGLQGEELQSIAGFNAVRDYLQDAVSNQLSSGYQDTTVSGGEAVYGDGNGDLTNTDANACSDVQNAIASLTSIVTQVISDGNQLSLSNPSNPNYVVPTNRDLTAGESKCRRDIGHIVDAVQQDLWFGGNAYSIAAAKAYFNRFGLPIANGLLNEEFEGIVAFKRAADAINLAVNNQLYYWDQTITLDTTGDPAIVSDMNADAYNLVLKNKEYIAEEAYLRMQAAYPGYVPQATNTKQDCLDDVYNVLEEVMYDVKFGGNAKTYDSAEIYTTNVMPYFGPSKRRKDFTPTTVSYDPATGLSVFTIPGHDMAQGGYIKVDTNGVVFTCSMDGNQTQHASPSPDDPYVDQWMQITDATPSTITVNVGASQANQFWTPTDAVYNSTTGDMEITIGAHTLSATEGIVLADNSFTFTCDQDGNVEQKTYPRPGQDPWAGKSIAITAVSATTITVNVGDAGSAAGVDHQFITAAADAVQHLPQSVHQFVSAAADCIHYGISAATFIDPERTEAAEVFTQIKNLVPSIIRNEVINSSAGNSRVQYVDNTVTTDWDSPTCVSVISATQSNLDTIIQAIGTDSGGVGSISGITRTAPVQPQNLIQNGVNQGYQAGNCSDVVSTINTLISIVCDAVTVGNLNTGILPTLNNGEWDCANVRSTIETLFDIANDAFTLASLSELPVLNRGSFTTDASVSKCFRDVSYIVDAVVSDLRLGGNINSVQAGEAYYVGNQLEYIDGEKTETIDAWNYVGQMATAAMRNFDVLAFNCSTTAGSAIVNINDTRGILIGMTVGEYNNTNPTAPAYVDGLLQSGAIPDYNTIPQDTFVKRIVSSTQIELGVVNSRFDTGNTINASQTSGSIDLYFVLPNGQWADTLPKTDPNVLQDTLTSPTQRECAGTADAIGTLIGNITTIINSGVGSVDRQEQTASISAFASRATVFTINTSGVGASNPHDFETGTPVRLVPRPRFDVAKGQYVDVDKRLVRLPNGFETNRTYYVISPGRRTQPEDYSTTTFFNGSDQTKLMLATSRENAAAGIYIYASESESIDANVEIDIYQFILDEKYDLHNYKTKLTNSINAGIQTDVSHIFDTPFASVTPQKVFFRDLDGGRIPLVSTTYASDADVAIQNSQDANFGRIDPNKEFYARYQNDSVITIHKTHADAINNVNPITFTSGQTQTFQVFSNKRRAPFAYDPAFSNGITTTGKWFVRCVDEGSSSIAQNIREENIFWRMQQSDYSDRPRSTDMWFTRLEDDRDADDRTYKLRYVIPKYLENARDPINGFVIKTRTDDTRKLVPQKVLLKPVAGTVYGARFENKRNPGEFIGFTQAEYDAQSLTLGDKYDPYKKVAGSGLEYRMFAKFSSGIQATIQSGRYVEDILDPNLKYLELTLFDHAIDTLNFSGLRNESFTTVKISAPQGGEWTVNKTASVVANQVQWTGNSSGLANIHAYYTVGGQHYLIIKNVRGGKLEFSEYYNTRFEQGSTFADMLEDQDMGKSLPLKTLIAKNYPQYFYKQNGSNVYTITPGDRIQDDAGIEYYVDSVEDAGVIEDTFYVFSYETLQRRISGQQDGVYYLSCLRGNVSPFPTGAGVAENFKKFRFSQPVSSLYPLDYKNDPLWFQKNGTTAEELNVASQLLDPPPTFCAADNYVHGLVTTNDYKNSVTRELVEDLIDQPAFNENNYISNAIEAQVGNATSGSEDRKIPIAGDSTVLTDQRYYVELRRPSIARAGNHTFEYLGFGPGNYSTGLPARQEVVLSPTEDFYAQSKKQDGGIVFYTGLNSNGDLYIGNRKINAITGVETFLESATLRGSEDDDEDIGNLVTSFDTPVTFNQNITVVGGDGSQQNVFQSPLIISVQDNDLTEVRDSLIIRSNVSSVDPVTGDEQDESLDRTNFAPPTLGDIRISKNRVNAAIFAFNSRGKGQGYEFKTHITNGVPSNISPNNSNLVSQNGNRLLANQFVDFGGVAAKAGDVLFKGKEIGKSGSLGWIFSNYFTQIPNNNIFTINFDGTNVVKLIFKDQNGVNVANSAIGITSGSQIRLNDYIDSRLTNVWTVFSPNGDAFDPANNYVHFQVNDNITIETLSWNGAGGVLSSAPVGTNPSVDFSNSSWKEQGVIGAETLRTETETIGDYKLGINTIARSDHAASQNAFISTETEPRANLDVVGNTFISGKKILSYLTETSIIHVETDQDNAFLVGGDSANPSDNSTLRVMTTNGGRLGVNTAVNDTVNPFKNLDRNLVVVGTGRFTGDVEFTSDIEVNGGDITTTNTAFNFINQTATVLNWAGDGTILNLMNNSTGNQNIALGNSSPRQTILVGEAVTNGVLKIHRNTDNATVDIATVSEDATSECRITLGGAWATQADATSYTKIGTFYTGLAGNLEIGTGYGAGTSSCRLYTQTRVVNLFDGDQTNTVNLATNATTFTMGSTGGTTFIRNTLNVLASTIVEGNIRLDGGLNAGIIKIGRGKFGTTIVPHQVGGVQNPNIDFYKYEDTGRFIDTAGVSQWGSTAFLVAGGQISSIDNLVNNGANSRTPGTYSFLDTTSDGVGSGATFTIIVRFDYTIDITIESPGEGYANDETLTITDTQLGAGGGGDLTFQVNGTNAAGSNYFLPITQPIIGDFQVGDLLLLDRANASSPDSIGAGGNIITGLRDEAKSEILRIIGIANIANPSDPNGFRLIVARGSEGSGSYTDHPDGCVIAKLIKQSNASFITGSDLDDSEELDEPRTGIGSGSADVNIGVAEFGGTISTRDFLRLSALEFVSVESLISTSPQSLSVNDGGNPAAEVFKVESTTGDTYIFGDILAGSGFNKFTVDSITGNTITQGSLTTNNTITLRGSTFAAVEGNPNYFEPGELGGPLPYGDSQLFKLTPQGLTEFLTLSNGGNDTVSEVVTFQVDTATGNMYSTGSIDIFGKNLDGSVDQGTPRLTFDNSSGDFTVYGSFSAFGSGQSSFGGPVVIGQYFGVDTPAGWDYNEDADVTINGGDLTINSGGNEIFGVDNDGSVTVAGINDYISQTGGRKWLYTANSVLVAQSNVNYFVNAGSNTLIKLPADALMGDMIRIIDIGGALTHNVSMVVRAGDNIKVQGDISNTGTAMLTGIAPSNLAGHNGGELVIQTPRASFGLVYAGSVTPDGGTVDAAPSSVVGWYLMDI</sequence>
<dbReference type="GeneID" id="24404875"/>
<dbReference type="RefSeq" id="YP_009140817.1">
    <property type="nucleotide sequence ID" value="NC_027132.1"/>
</dbReference>
<keyword evidence="3" id="KW-1185">Reference proteome</keyword>
<organism evidence="2 3">
    <name type="scientific">Synechococcus phage ACG-2014i</name>
    <dbReference type="NCBI Taxonomy" id="1493513"/>
    <lineage>
        <taxon>Viruses</taxon>
        <taxon>Duplodnaviria</taxon>
        <taxon>Heunggongvirae</taxon>
        <taxon>Uroviricota</taxon>
        <taxon>Caudoviricetes</taxon>
        <taxon>Pantevenvirales</taxon>
        <taxon>Kyanoviridae</taxon>
        <taxon>Chalconvirus</taxon>
        <taxon>Chalconvirus acg2014i</taxon>
    </lineage>
</organism>
<reference evidence="2 3" key="1">
    <citation type="submission" date="2013-12" db="EMBL/GenBank/DDBJ databases">
        <title>Ecological redundancy of diverse viral populations within a natural community.</title>
        <authorList>
            <person name="Gregory A.C."/>
            <person name="LaButti K."/>
            <person name="Copeland A."/>
            <person name="Woyke T."/>
            <person name="Sullivan M.B."/>
        </authorList>
    </citation>
    <scope>NUCLEOTIDE SEQUENCE [LARGE SCALE GENOMIC DNA]</scope>
    <source>
        <strain evidence="2">Syn7803US120</strain>
    </source>
</reference>
<gene>
    <name evidence="2" type="ORF">Syn7803US120_28</name>
</gene>
<accession>A0A0E3FHK6</accession>
<protein>
    <submittedName>
        <fullName evidence="2">Putative short tail fiber</fullName>
    </submittedName>
</protein>
<evidence type="ECO:0000313" key="3">
    <source>
        <dbReference type="Proteomes" id="UP000033009"/>
    </source>
</evidence>
<dbReference type="KEGG" id="vg:24404875"/>
<evidence type="ECO:0000256" key="1">
    <source>
        <dbReference type="SAM" id="MobiDB-lite"/>
    </source>
</evidence>
<dbReference type="EMBL" id="KJ019082">
    <property type="protein sequence ID" value="AIX26749.1"/>
    <property type="molecule type" value="Genomic_DNA"/>
</dbReference>
<name>A0A0E3FHK6_9CAUD</name>